<organism evidence="3 4">
    <name type="scientific">Kitasatospora cineracea</name>
    <dbReference type="NCBI Taxonomy" id="88074"/>
    <lineage>
        <taxon>Bacteria</taxon>
        <taxon>Bacillati</taxon>
        <taxon>Actinomycetota</taxon>
        <taxon>Actinomycetes</taxon>
        <taxon>Kitasatosporales</taxon>
        <taxon>Streptomycetaceae</taxon>
        <taxon>Kitasatospora</taxon>
    </lineage>
</organism>
<evidence type="ECO:0000313" key="5">
    <source>
        <dbReference type="Proteomes" id="UP000267408"/>
    </source>
</evidence>
<dbReference type="EMBL" id="RKQG01000001">
    <property type="protein sequence ID" value="RPE34010.1"/>
    <property type="molecule type" value="Genomic_DNA"/>
</dbReference>
<evidence type="ECO:0000313" key="4">
    <source>
        <dbReference type="Proteomes" id="UP000266906"/>
    </source>
</evidence>
<evidence type="ECO:0000256" key="1">
    <source>
        <dbReference type="SAM" id="Phobius"/>
    </source>
</evidence>
<dbReference type="NCBIfam" id="NF033634">
    <property type="entry name" value="SLATT_1"/>
    <property type="match status" value="1"/>
</dbReference>
<feature type="transmembrane region" description="Helical" evidence="1">
    <location>
        <begin position="43"/>
        <end position="64"/>
    </location>
</feature>
<protein>
    <submittedName>
        <fullName evidence="3">Uncharacterized protein DUF4231</fullName>
    </submittedName>
</protein>
<keyword evidence="1" id="KW-0812">Transmembrane</keyword>
<dbReference type="AlphaFoldDB" id="A0A3N4S5E4"/>
<dbReference type="Proteomes" id="UP000267408">
    <property type="component" value="Unassembled WGS sequence"/>
</dbReference>
<accession>A0A8G1UGV1</accession>
<reference evidence="4 5" key="1">
    <citation type="submission" date="2018-11" db="EMBL/GenBank/DDBJ databases">
        <title>Sequencing the genomes of 1000 actinobacteria strains.</title>
        <authorList>
            <person name="Klenk H.-P."/>
        </authorList>
    </citation>
    <scope>NUCLEOTIDE SEQUENCE [LARGE SCALE GENOMIC DNA]</scope>
    <source>
        <strain evidence="2 5">DSM 44780</strain>
        <strain evidence="3 4">DSM 44781</strain>
    </source>
</reference>
<proteinExistence type="predicted"/>
<keyword evidence="4" id="KW-1185">Reference proteome</keyword>
<keyword evidence="1" id="KW-1133">Transmembrane helix</keyword>
<accession>A0A3N4S5E4</accession>
<feature type="transmembrane region" description="Helical" evidence="1">
    <location>
        <begin position="76"/>
        <end position="96"/>
    </location>
</feature>
<comment type="caution">
    <text evidence="3">The sequence shown here is derived from an EMBL/GenBank/DDBJ whole genome shotgun (WGS) entry which is preliminary data.</text>
</comment>
<sequence>MDTEFAGTAESAAAQRKLAWLEIELAAELKERRRRRDWDRRRALTLQLATVSLSALVTVLLGLKVGEPAASRLADLALVAGALVTVLAAWAAFFGYRTLWIQRADTVHRLNSLRRRLGLLKAEYGDTVPEAARLTPLIDEYQAILEDDHDSWVRLRQSEAGGAAG</sequence>
<name>A0A3N4S5E4_9ACTN</name>
<dbReference type="RefSeq" id="WP_123554663.1">
    <property type="nucleotide sequence ID" value="NZ_RJVJ01000001.1"/>
</dbReference>
<evidence type="ECO:0000313" key="2">
    <source>
        <dbReference type="EMBL" id="ROR43665.1"/>
    </source>
</evidence>
<gene>
    <name evidence="3" type="ORF">EDD38_2317</name>
    <name evidence="2" type="ORF">EDD39_1831</name>
</gene>
<dbReference type="OrthoDB" id="4337320at2"/>
<keyword evidence="1" id="KW-0472">Membrane</keyword>
<dbReference type="Proteomes" id="UP000266906">
    <property type="component" value="Unassembled WGS sequence"/>
</dbReference>
<dbReference type="EMBL" id="RJVJ01000001">
    <property type="protein sequence ID" value="ROR43665.1"/>
    <property type="molecule type" value="Genomic_DNA"/>
</dbReference>
<evidence type="ECO:0000313" key="3">
    <source>
        <dbReference type="EMBL" id="RPE34010.1"/>
    </source>
</evidence>